<evidence type="ECO:0000313" key="2">
    <source>
        <dbReference type="Proteomes" id="UP000663722"/>
    </source>
</evidence>
<gene>
    <name evidence="1" type="ORF">dnm_022730</name>
</gene>
<accession>A0A975BJ35</accession>
<dbReference type="KEGG" id="dmm:dnm_022730"/>
<sequence>MPRGALKTFSIYRQYQEQNSGVPNFQFGSRQYSETKLRSAKLTVWQQTIFGNKTPECQTYSLARPQFPFAKLPPLPPLPNCKFGTPFLKMSVDRKVFGLSRDRHGERGRNPAFSGGGSLLSGEKKPGFSAMPHTVRKLLDLLNVRKNLTTKSEIV</sequence>
<name>A0A975BJ35_9BACT</name>
<evidence type="ECO:0000313" key="1">
    <source>
        <dbReference type="EMBL" id="QTA86252.1"/>
    </source>
</evidence>
<keyword evidence="2" id="KW-1185">Reference proteome</keyword>
<reference evidence="1" key="1">
    <citation type="journal article" date="2021" name="Microb. Physiol.">
        <title>Proteogenomic Insights into the Physiology of Marine, Sulfate-Reducing, Filamentous Desulfonema limicola and Desulfonema magnum.</title>
        <authorList>
            <person name="Schnaars V."/>
            <person name="Wohlbrand L."/>
            <person name="Scheve S."/>
            <person name="Hinrichs C."/>
            <person name="Reinhardt R."/>
            <person name="Rabus R."/>
        </authorList>
    </citation>
    <scope>NUCLEOTIDE SEQUENCE</scope>
    <source>
        <strain evidence="1">4be13</strain>
    </source>
</reference>
<dbReference type="EMBL" id="CP061800">
    <property type="protein sequence ID" value="QTA86252.1"/>
    <property type="molecule type" value="Genomic_DNA"/>
</dbReference>
<dbReference type="AlphaFoldDB" id="A0A975BJ35"/>
<proteinExistence type="predicted"/>
<dbReference type="Proteomes" id="UP000663722">
    <property type="component" value="Chromosome"/>
</dbReference>
<protein>
    <submittedName>
        <fullName evidence="1">Uncharacterized protein</fullName>
    </submittedName>
</protein>
<organism evidence="1 2">
    <name type="scientific">Desulfonema magnum</name>
    <dbReference type="NCBI Taxonomy" id="45655"/>
    <lineage>
        <taxon>Bacteria</taxon>
        <taxon>Pseudomonadati</taxon>
        <taxon>Thermodesulfobacteriota</taxon>
        <taxon>Desulfobacteria</taxon>
        <taxon>Desulfobacterales</taxon>
        <taxon>Desulfococcaceae</taxon>
        <taxon>Desulfonema</taxon>
    </lineage>
</organism>